<dbReference type="GO" id="GO:0009313">
    <property type="term" value="P:oligosaccharide catabolic process"/>
    <property type="evidence" value="ECO:0007669"/>
    <property type="project" value="TreeGrafter"/>
</dbReference>
<name>A0A4Q2UMT4_9BACT</name>
<protein>
    <submittedName>
        <fullName evidence="2">Glycoside hydrolase</fullName>
    </submittedName>
</protein>
<comment type="caution">
    <text evidence="2">The sequence shown here is derived from an EMBL/GenBank/DDBJ whole genome shotgun (WGS) entry which is preliminary data.</text>
</comment>
<reference evidence="2 3" key="1">
    <citation type="submission" date="2019-01" db="EMBL/GenBank/DDBJ databases">
        <title>Spirosoma flava sp. nov., a propanil-degrading bacterium isolated from herbicide-contaminated soil.</title>
        <authorList>
            <person name="Zhang L."/>
            <person name="Jiang J.-D."/>
        </authorList>
    </citation>
    <scope>NUCLEOTIDE SEQUENCE [LARGE SCALE GENOMIC DNA]</scope>
    <source>
        <strain evidence="2 3">TY50</strain>
    </source>
</reference>
<accession>A0A4Q2UMT4</accession>
<evidence type="ECO:0000313" key="2">
    <source>
        <dbReference type="EMBL" id="RYC70953.1"/>
    </source>
</evidence>
<keyword evidence="2" id="KW-0378">Hydrolase</keyword>
<keyword evidence="3" id="KW-1185">Reference proteome</keyword>
<gene>
    <name evidence="2" type="ORF">EQG79_02040</name>
</gene>
<dbReference type="InterPro" id="IPR027291">
    <property type="entry name" value="Glyco_hydro_38_N_sf"/>
</dbReference>
<feature type="domain" description="Glycosyl hydrolases family 38 C-terminal" evidence="1">
    <location>
        <begin position="789"/>
        <end position="859"/>
    </location>
</feature>
<dbReference type="Gene3D" id="3.20.110.10">
    <property type="entry name" value="Glycoside hydrolase 38, N terminal domain"/>
    <property type="match status" value="1"/>
</dbReference>
<dbReference type="InterPro" id="IPR013780">
    <property type="entry name" value="Glyco_hydro_b"/>
</dbReference>
<dbReference type="Gene3D" id="2.60.40.1180">
    <property type="entry name" value="Golgi alpha-mannosidase II"/>
    <property type="match status" value="1"/>
</dbReference>
<dbReference type="InterPro" id="IPR011013">
    <property type="entry name" value="Gal_mutarotase_sf_dom"/>
</dbReference>
<dbReference type="PANTHER" id="PTHR46017">
    <property type="entry name" value="ALPHA-MANNOSIDASE 2C1"/>
    <property type="match status" value="1"/>
</dbReference>
<sequence>MNLATPFRTASVLKISFLLVFITLTTYLHAQPKKIYLANDDHTDYMWTGDEETYKKAFSEMLDYYIKLNDSTAHLPYNLQNKWNCDGSYWVYNYRETRSPEQFSKLIKQIRDGKITVPLNSMIVLMGAAPAEATLRDMYYAGSLKRKYGLDLPLVLNMEDQVLPLGLSSLWAGSGARYSWKGVCTCATKVTGLDRHKHQMYWYKGLDDQRVLMKWYSVNPSMITNRKEYRYNLGTYLEAAHQNNAVTDCKALMNDPVYPYSIAGAFGKGGDDLKTLTSNFPKVAKDKSGADYEVIVSNEIDFFTDFEKQYGASLPTETTSYGSTEWGNSFASLAEVSASVKRAIEKLRTAEAVYTFVALKDKKFAQDLATQKEKAWLACGMYFEHDWTADGPHITRKQRADWQKKTAGIFISYVDTLYNRSLKRLGQLIAKPNNTTESFYVFNPLNWVRSDYSDYPYAGPATIRVVDKTDGKEVPFQLIRKKDKPYLRILASNVPSVGYKVFEIQKVAKPATFQSSLAVTDSTIENRFYKLKFTAQGVITSLIEKATNREWVKAKDKLYLNDLGSGLGNQGDKVRVENKGAVSVTLMASSYKPIKHTSKVTLFENSDRIELENYITQNLDAKAVTYAFSLNLDKPDTWHEEAGAILRVKPTIKGGHYADTASRFDWLAMNHFADMSDASRGMILSNRDAYFMKVGKSTNTKLDEDTPQLKVLAAGQIDNALGMINQDGDSYFEHFLALKPHIGGFNANDAMRFSLAHQNPLVAHPIQGGSGYDPSQFSLVSLSDPDAMLWALKPAEEGIEKGIIMRVWNVADTNKAVTVSANVPIAKGFNTTHIETDDQAISLDKGKLTTELGHNRLHTFRLFLAR</sequence>
<proteinExistence type="predicted"/>
<dbReference type="SUPFAM" id="SSF74650">
    <property type="entry name" value="Galactose mutarotase-like"/>
    <property type="match status" value="1"/>
</dbReference>
<dbReference type="PANTHER" id="PTHR46017:SF1">
    <property type="entry name" value="ALPHA-MANNOSIDASE 2C1"/>
    <property type="match status" value="1"/>
</dbReference>
<dbReference type="AlphaFoldDB" id="A0A4Q2UMT4"/>
<dbReference type="Proteomes" id="UP000290407">
    <property type="component" value="Unassembled WGS sequence"/>
</dbReference>
<dbReference type="Pfam" id="PF17677">
    <property type="entry name" value="Glyco_hydro38C2"/>
    <property type="match status" value="1"/>
</dbReference>
<evidence type="ECO:0000259" key="1">
    <source>
        <dbReference type="Pfam" id="PF17677"/>
    </source>
</evidence>
<evidence type="ECO:0000313" key="3">
    <source>
        <dbReference type="Proteomes" id="UP000290407"/>
    </source>
</evidence>
<dbReference type="GO" id="GO:0004559">
    <property type="term" value="F:alpha-mannosidase activity"/>
    <property type="evidence" value="ECO:0007669"/>
    <property type="project" value="TreeGrafter"/>
</dbReference>
<organism evidence="2 3">
    <name type="scientific">Spirosoma sordidisoli</name>
    <dbReference type="NCBI Taxonomy" id="2502893"/>
    <lineage>
        <taxon>Bacteria</taxon>
        <taxon>Pseudomonadati</taxon>
        <taxon>Bacteroidota</taxon>
        <taxon>Cytophagia</taxon>
        <taxon>Cytophagales</taxon>
        <taxon>Cytophagaceae</taxon>
        <taxon>Spirosoma</taxon>
    </lineage>
</organism>
<dbReference type="Gene3D" id="2.70.98.30">
    <property type="entry name" value="Golgi alpha-mannosidase II, domain 4"/>
    <property type="match status" value="1"/>
</dbReference>
<dbReference type="InterPro" id="IPR041147">
    <property type="entry name" value="GH38_C"/>
</dbReference>
<dbReference type="EMBL" id="SBLB01000001">
    <property type="protein sequence ID" value="RYC70953.1"/>
    <property type="molecule type" value="Genomic_DNA"/>
</dbReference>
<dbReference type="GO" id="GO:0030246">
    <property type="term" value="F:carbohydrate binding"/>
    <property type="evidence" value="ECO:0007669"/>
    <property type="project" value="InterPro"/>
</dbReference>